<name>A0AAV7JZU2_9METZ</name>
<keyword evidence="2" id="KW-1185">Reference proteome</keyword>
<evidence type="ECO:0000313" key="2">
    <source>
        <dbReference type="Proteomes" id="UP001165289"/>
    </source>
</evidence>
<dbReference type="Proteomes" id="UP001165289">
    <property type="component" value="Unassembled WGS sequence"/>
</dbReference>
<evidence type="ECO:0000313" key="1">
    <source>
        <dbReference type="EMBL" id="KAI6654498.1"/>
    </source>
</evidence>
<dbReference type="AlphaFoldDB" id="A0AAV7JZU2"/>
<comment type="caution">
    <text evidence="1">The sequence shown here is derived from an EMBL/GenBank/DDBJ whole genome shotgun (WGS) entry which is preliminary data.</text>
</comment>
<reference evidence="1 2" key="1">
    <citation type="journal article" date="2023" name="BMC Biol.">
        <title>The compact genome of the sponge Oopsacas minuta (Hexactinellida) is lacking key metazoan core genes.</title>
        <authorList>
            <person name="Santini S."/>
            <person name="Schenkelaars Q."/>
            <person name="Jourda C."/>
            <person name="Duchesne M."/>
            <person name="Belahbib H."/>
            <person name="Rocher C."/>
            <person name="Selva M."/>
            <person name="Riesgo A."/>
            <person name="Vervoort M."/>
            <person name="Leys S.P."/>
            <person name="Kodjabachian L."/>
            <person name="Le Bivic A."/>
            <person name="Borchiellini C."/>
            <person name="Claverie J.M."/>
            <person name="Renard E."/>
        </authorList>
    </citation>
    <scope>NUCLEOTIDE SEQUENCE [LARGE SCALE GENOMIC DNA]</scope>
    <source>
        <strain evidence="1">SPO-2</strain>
    </source>
</reference>
<organism evidence="1 2">
    <name type="scientific">Oopsacas minuta</name>
    <dbReference type="NCBI Taxonomy" id="111878"/>
    <lineage>
        <taxon>Eukaryota</taxon>
        <taxon>Metazoa</taxon>
        <taxon>Porifera</taxon>
        <taxon>Hexactinellida</taxon>
        <taxon>Hexasterophora</taxon>
        <taxon>Lyssacinosida</taxon>
        <taxon>Leucopsacidae</taxon>
        <taxon>Oopsacas</taxon>
    </lineage>
</organism>
<accession>A0AAV7JZU2</accession>
<protein>
    <submittedName>
        <fullName evidence="1">Uncharacterized protein</fullName>
    </submittedName>
</protein>
<proteinExistence type="predicted"/>
<sequence>MSNITKLTKAKLTSLQKDTPAIAFRCAYYIKRHHDPAGENNMPTHVDVMNSKNWDTTKRVFCTCYCISKNNRPLGNHQGLVDLQSQNGIDMGIGLHSRFSATAIIGHIAHDMLSADCYITTTTKEATTNSTSI</sequence>
<dbReference type="EMBL" id="JAKMXF010000222">
    <property type="protein sequence ID" value="KAI6654498.1"/>
    <property type="molecule type" value="Genomic_DNA"/>
</dbReference>
<gene>
    <name evidence="1" type="ORF">LOD99_894</name>
</gene>